<dbReference type="AlphaFoldDB" id="A0A9P7BMJ9"/>
<dbReference type="InterPro" id="IPR043502">
    <property type="entry name" value="DNA/RNA_pol_sf"/>
</dbReference>
<keyword evidence="1" id="KW-0238">DNA-binding</keyword>
<dbReference type="Gene3D" id="1.10.443.10">
    <property type="entry name" value="Intergrase catalytic core"/>
    <property type="match status" value="1"/>
</dbReference>
<reference evidence="5" key="1">
    <citation type="journal article" date="2020" name="Microb. Genom.">
        <title>Genetic diversity of clinical and environmental Mucorales isolates obtained from an investigation of mucormycosis cases among solid organ transplant recipients.</title>
        <authorList>
            <person name="Nguyen M.H."/>
            <person name="Kaul D."/>
            <person name="Muto C."/>
            <person name="Cheng S.J."/>
            <person name="Richter R.A."/>
            <person name="Bruno V.M."/>
            <person name="Liu G."/>
            <person name="Beyhan S."/>
            <person name="Sundermann A.J."/>
            <person name="Mounaud S."/>
            <person name="Pasculle A.W."/>
            <person name="Nierman W.C."/>
            <person name="Driscoll E."/>
            <person name="Cumbie R."/>
            <person name="Clancy C.J."/>
            <person name="Dupont C.L."/>
        </authorList>
    </citation>
    <scope>NUCLEOTIDE SEQUENCE</scope>
    <source>
        <strain evidence="5">GL11</strain>
    </source>
</reference>
<evidence type="ECO:0000256" key="2">
    <source>
        <dbReference type="ARBA" id="ARBA00023172"/>
    </source>
</evidence>
<sequence>MEGVPALRELIEKGDFMCKIDLKDAYTVVPIHPESRKYLTFKNEGVVYQYRSLAFGLNVAPRLFSNLMRYAVEPLRQEGIRLVYYLDDICLLSKTKEELHITVKKSIHTIPDTGILGVPIQYQKNENHSSNTKNKQAIAENSSSLTTNPTFLPLDSGSAGQDYLNDTGNRRSTSSHSSSSKGSSKESLLEQPKLGKTVSYILPESTGISMVEGVRFIQERPTYSSENSSITSDNDLHRQLRHGVGSELTNDDNIRVLEPSRQINVNKRPRTEGSLFCFENACSKIRKLHDKGFHRQHNSSQIHNEIWRHGITSITGISSSDSRSVQSIQPNSDLPTYCGDKEHISGSTITKASSTLRTDHSEKIIPSNYTSVGAVGRGRICSLTQSPTEEILEPSSRSIGRSTGRVPTEMAQERDVSKSSLETNPQGDTTIEETEDTSSCFNYSSVAQPILVSNGLTDETLGQSNSHENQQEVLSDRMAIISDARRKFGLTDSASIEYLENSTRSSTKKIYDNGWRQWHRWCLQKTPVVNPIKYNCANVLEFLVANQHYSSKHLNTLRSSLASVFRELYPDEIPLALQPTIQAFFAAKRRSEVRIPTIQQLETWDTNRMTAFILSSWADSNTLTLTDLQLKTIALLCLATMARPRSDIGRLQFRDTIFKYQDSSNMTVSGLTLHFRVPKEAQVKTTQLGVLQDSRLCPVTTLHIFIQKTATLRINLPVDHTLFLAYIEKPNLVSSIRSSTLSNWVKLLMEKSGVDTNHFKAHSIRAASSTKAVSKGHSIEAVKDHAGWSQDSRTFETFYHKPPNQESSSTAIIHSIFSEAENTITLGDGVEPTEIDLGTTNNLNVGETKSKNVIDTHPWYRRFLGI</sequence>
<proteinExistence type="predicted"/>
<dbReference type="Gene3D" id="3.30.70.270">
    <property type="match status" value="1"/>
</dbReference>
<comment type="caution">
    <text evidence="5">The sequence shown here is derived from an EMBL/GenBank/DDBJ whole genome shotgun (WGS) entry which is preliminary data.</text>
</comment>
<dbReference type="InterPro" id="IPR011010">
    <property type="entry name" value="DNA_brk_join_enz"/>
</dbReference>
<dbReference type="OrthoDB" id="2221171at2759"/>
<dbReference type="GO" id="GO:0003677">
    <property type="term" value="F:DNA binding"/>
    <property type="evidence" value="ECO:0007669"/>
    <property type="project" value="UniProtKB-KW"/>
</dbReference>
<feature type="region of interest" description="Disordered" evidence="3">
    <location>
        <begin position="389"/>
        <end position="437"/>
    </location>
</feature>
<evidence type="ECO:0000313" key="6">
    <source>
        <dbReference type="Proteomes" id="UP000716291"/>
    </source>
</evidence>
<protein>
    <recommendedName>
        <fullName evidence="4">Reverse transcriptase domain-containing protein</fullName>
    </recommendedName>
</protein>
<feature type="domain" description="Reverse transcriptase" evidence="4">
    <location>
        <begin position="1"/>
        <end position="145"/>
    </location>
</feature>
<name>A0A9P7BMJ9_RHIOR</name>
<dbReference type="EMBL" id="JAANQT010002859">
    <property type="protein sequence ID" value="KAG1301735.1"/>
    <property type="molecule type" value="Genomic_DNA"/>
</dbReference>
<feature type="compositionally biased region" description="Polar residues" evidence="3">
    <location>
        <begin position="418"/>
        <end position="427"/>
    </location>
</feature>
<dbReference type="Pfam" id="PF00078">
    <property type="entry name" value="RVT_1"/>
    <property type="match status" value="1"/>
</dbReference>
<dbReference type="PANTHER" id="PTHR35617">
    <property type="entry name" value="PHAGE_INTEGRASE DOMAIN-CONTAINING PROTEIN"/>
    <property type="match status" value="1"/>
</dbReference>
<dbReference type="Proteomes" id="UP000716291">
    <property type="component" value="Unassembled WGS sequence"/>
</dbReference>
<dbReference type="SUPFAM" id="SSF47823">
    <property type="entry name" value="lambda integrase-like, N-terminal domain"/>
    <property type="match status" value="1"/>
</dbReference>
<keyword evidence="2" id="KW-0233">DNA recombination</keyword>
<evidence type="ECO:0000259" key="4">
    <source>
        <dbReference type="PROSITE" id="PS50878"/>
    </source>
</evidence>
<dbReference type="Gene3D" id="1.10.150.130">
    <property type="match status" value="1"/>
</dbReference>
<gene>
    <name evidence="5" type="ORF">G6F64_011538</name>
</gene>
<dbReference type="InterPro" id="IPR013762">
    <property type="entry name" value="Integrase-like_cat_sf"/>
</dbReference>
<dbReference type="SUPFAM" id="SSF56672">
    <property type="entry name" value="DNA/RNA polymerases"/>
    <property type="match status" value="1"/>
</dbReference>
<dbReference type="InterPro" id="IPR010998">
    <property type="entry name" value="Integrase_recombinase_N"/>
</dbReference>
<dbReference type="SUPFAM" id="SSF56349">
    <property type="entry name" value="DNA breaking-rejoining enzymes"/>
    <property type="match status" value="1"/>
</dbReference>
<feature type="compositionally biased region" description="Polar residues" evidence="3">
    <location>
        <begin position="126"/>
        <end position="150"/>
    </location>
</feature>
<accession>A0A9P7BMJ9</accession>
<dbReference type="PANTHER" id="PTHR35617:SF3">
    <property type="entry name" value="CORE-BINDING (CB) DOMAIN-CONTAINING PROTEIN"/>
    <property type="match status" value="1"/>
</dbReference>
<evidence type="ECO:0000256" key="3">
    <source>
        <dbReference type="SAM" id="MobiDB-lite"/>
    </source>
</evidence>
<feature type="region of interest" description="Disordered" evidence="3">
    <location>
        <begin position="126"/>
        <end position="190"/>
    </location>
</feature>
<dbReference type="InterPro" id="IPR000477">
    <property type="entry name" value="RT_dom"/>
</dbReference>
<keyword evidence="6" id="KW-1185">Reference proteome</keyword>
<evidence type="ECO:0000256" key="1">
    <source>
        <dbReference type="ARBA" id="ARBA00023125"/>
    </source>
</evidence>
<feature type="compositionally biased region" description="Low complexity" evidence="3">
    <location>
        <begin position="172"/>
        <end position="182"/>
    </location>
</feature>
<dbReference type="PROSITE" id="PS50878">
    <property type="entry name" value="RT_POL"/>
    <property type="match status" value="1"/>
</dbReference>
<dbReference type="GO" id="GO:0006310">
    <property type="term" value="P:DNA recombination"/>
    <property type="evidence" value="ECO:0007669"/>
    <property type="project" value="UniProtKB-KW"/>
</dbReference>
<dbReference type="InterPro" id="IPR043128">
    <property type="entry name" value="Rev_trsase/Diguanyl_cyclase"/>
</dbReference>
<organism evidence="5 6">
    <name type="scientific">Rhizopus oryzae</name>
    <name type="common">Mucormycosis agent</name>
    <name type="synonym">Rhizopus arrhizus var. delemar</name>
    <dbReference type="NCBI Taxonomy" id="64495"/>
    <lineage>
        <taxon>Eukaryota</taxon>
        <taxon>Fungi</taxon>
        <taxon>Fungi incertae sedis</taxon>
        <taxon>Mucoromycota</taxon>
        <taxon>Mucoromycotina</taxon>
        <taxon>Mucoromycetes</taxon>
        <taxon>Mucorales</taxon>
        <taxon>Mucorineae</taxon>
        <taxon>Rhizopodaceae</taxon>
        <taxon>Rhizopus</taxon>
    </lineage>
</organism>
<evidence type="ECO:0000313" key="5">
    <source>
        <dbReference type="EMBL" id="KAG1301735.1"/>
    </source>
</evidence>
<dbReference type="Gene3D" id="3.10.10.10">
    <property type="entry name" value="HIV Type 1 Reverse Transcriptase, subunit A, domain 1"/>
    <property type="match status" value="1"/>
</dbReference>
<dbReference type="GO" id="GO:0015074">
    <property type="term" value="P:DNA integration"/>
    <property type="evidence" value="ECO:0007669"/>
    <property type="project" value="InterPro"/>
</dbReference>